<reference evidence="1" key="1">
    <citation type="submission" date="2012-04" db="EMBL/GenBank/DDBJ databases">
        <title>The Genome Sequence of Loa loa.</title>
        <authorList>
            <consortium name="The Broad Institute Genome Sequencing Platform"/>
            <consortium name="Broad Institute Genome Sequencing Center for Infectious Disease"/>
            <person name="Nutman T.B."/>
            <person name="Fink D.L."/>
            <person name="Russ C."/>
            <person name="Young S."/>
            <person name="Zeng Q."/>
            <person name="Gargeya S."/>
            <person name="Alvarado L."/>
            <person name="Berlin A."/>
            <person name="Chapman S.B."/>
            <person name="Chen Z."/>
            <person name="Freedman E."/>
            <person name="Gellesch M."/>
            <person name="Goldberg J."/>
            <person name="Griggs A."/>
            <person name="Gujja S."/>
            <person name="Heilman E.R."/>
            <person name="Heiman D."/>
            <person name="Howarth C."/>
            <person name="Mehta T."/>
            <person name="Neiman D."/>
            <person name="Pearson M."/>
            <person name="Roberts A."/>
            <person name="Saif S."/>
            <person name="Shea T."/>
            <person name="Shenoy N."/>
            <person name="Sisk P."/>
            <person name="Stolte C."/>
            <person name="Sykes S."/>
            <person name="White J."/>
            <person name="Yandava C."/>
            <person name="Haas B."/>
            <person name="Henn M.R."/>
            <person name="Nusbaum C."/>
            <person name="Birren B."/>
        </authorList>
    </citation>
    <scope>NUCLEOTIDE SEQUENCE [LARGE SCALE GENOMIC DNA]</scope>
</reference>
<dbReference type="GeneID" id="9940902"/>
<accession>A0A1S0U4S0</accession>
<evidence type="ECO:0000313" key="1">
    <source>
        <dbReference type="EMBL" id="EFO24970.1"/>
    </source>
</evidence>
<dbReference type="AlphaFoldDB" id="A0A1S0U4S0"/>
<dbReference type="CTD" id="9940902"/>
<sequence length="123" mass="14593">MKKENTVQKQHSSIIPVYKSQPKFTCHPHKWHRNTQFHPVLPNQHFVPGLSSEQPTPSSKRGLCKVSHIIYNREFYKTQNIVWQTICKPEFWLDFLDIILYFAFGRKSINDIYALLSIVTDKY</sequence>
<gene>
    <name evidence="1" type="ORF">LOAG_03515</name>
</gene>
<organism evidence="1">
    <name type="scientific">Loa loa</name>
    <name type="common">Eye worm</name>
    <name type="synonym">Filaria loa</name>
    <dbReference type="NCBI Taxonomy" id="7209"/>
    <lineage>
        <taxon>Eukaryota</taxon>
        <taxon>Metazoa</taxon>
        <taxon>Ecdysozoa</taxon>
        <taxon>Nematoda</taxon>
        <taxon>Chromadorea</taxon>
        <taxon>Rhabditida</taxon>
        <taxon>Spirurina</taxon>
        <taxon>Spiruromorpha</taxon>
        <taxon>Filarioidea</taxon>
        <taxon>Onchocercidae</taxon>
        <taxon>Loa</taxon>
    </lineage>
</organism>
<dbReference type="RefSeq" id="XP_003139100.1">
    <property type="nucleotide sequence ID" value="XM_003139052.1"/>
</dbReference>
<protein>
    <submittedName>
        <fullName evidence="1">Uncharacterized protein</fullName>
    </submittedName>
</protein>
<dbReference type="KEGG" id="loa:LOAG_03515"/>
<proteinExistence type="predicted"/>
<dbReference type="EMBL" id="JH712081">
    <property type="protein sequence ID" value="EFO24970.1"/>
    <property type="molecule type" value="Genomic_DNA"/>
</dbReference>
<dbReference type="InParanoid" id="A0A1S0U4S0"/>
<name>A0A1S0U4S0_LOALO</name>